<organism evidence="2 3">
    <name type="scientific">Paenibacillus sophorae</name>
    <dbReference type="NCBI Taxonomy" id="1333845"/>
    <lineage>
        <taxon>Bacteria</taxon>
        <taxon>Bacillati</taxon>
        <taxon>Bacillota</taxon>
        <taxon>Bacilli</taxon>
        <taxon>Bacillales</taxon>
        <taxon>Paenibacillaceae</taxon>
        <taxon>Paenibacillus</taxon>
    </lineage>
</organism>
<dbReference type="EMBL" id="CP076607">
    <property type="protein sequence ID" value="QWU14862.1"/>
    <property type="molecule type" value="Genomic_DNA"/>
</dbReference>
<evidence type="ECO:0000313" key="3">
    <source>
        <dbReference type="Proteomes" id="UP000198809"/>
    </source>
</evidence>
<accession>A0A1H8QXD1</accession>
<keyword evidence="4" id="KW-1185">Reference proteome</keyword>
<proteinExistence type="predicted"/>
<dbReference type="RefSeq" id="WP_036599547.1">
    <property type="nucleotide sequence ID" value="NZ_CP076607.1"/>
</dbReference>
<dbReference type="Proteomes" id="UP000683429">
    <property type="component" value="Chromosome"/>
</dbReference>
<gene>
    <name evidence="1" type="ORF">KP014_23550</name>
    <name evidence="2" type="ORF">SAMN04487895_10935</name>
</gene>
<dbReference type="EMBL" id="FODH01000009">
    <property type="protein sequence ID" value="SEO58578.1"/>
    <property type="molecule type" value="Genomic_DNA"/>
</dbReference>
<protein>
    <submittedName>
        <fullName evidence="2">Uncharacterized protein</fullName>
    </submittedName>
</protein>
<sequence>MDYGTRLMNGYEEGPVRPNTAVNQVDWMKRLLSEFKNSCRDIVDSYFVFLAVALHITIRHYKEGNWLNRANYICQYEH</sequence>
<name>A0A1H8QXD1_9BACL</name>
<dbReference type="STRING" id="1333845.SAMN04487895_10935"/>
<reference evidence="2 3" key="1">
    <citation type="submission" date="2016-10" db="EMBL/GenBank/DDBJ databases">
        <authorList>
            <person name="de Groot N.N."/>
        </authorList>
    </citation>
    <scope>NUCLEOTIDE SEQUENCE [LARGE SCALE GENOMIC DNA]</scope>
    <source>
        <strain evidence="2 3">CGMCC 1.10238</strain>
    </source>
</reference>
<evidence type="ECO:0000313" key="4">
    <source>
        <dbReference type="Proteomes" id="UP000683429"/>
    </source>
</evidence>
<evidence type="ECO:0000313" key="1">
    <source>
        <dbReference type="EMBL" id="QWU14862.1"/>
    </source>
</evidence>
<dbReference type="Proteomes" id="UP000198809">
    <property type="component" value="Unassembled WGS sequence"/>
</dbReference>
<dbReference type="AlphaFoldDB" id="A0A1H8QXD1"/>
<evidence type="ECO:0000313" key="2">
    <source>
        <dbReference type="EMBL" id="SEO58578.1"/>
    </source>
</evidence>
<reference evidence="1 4" key="2">
    <citation type="submission" date="2021-06" db="EMBL/GenBank/DDBJ databases">
        <title>Whole genome sequence of Paenibacillus sophorae DSM23020 for comparative genomics.</title>
        <authorList>
            <person name="Kim M.-J."/>
            <person name="Lee G."/>
            <person name="Shin J.-H."/>
        </authorList>
    </citation>
    <scope>NUCLEOTIDE SEQUENCE [LARGE SCALE GENOMIC DNA]</scope>
    <source>
        <strain evidence="1 4">DSM 23020</strain>
    </source>
</reference>